<reference evidence="2 3" key="1">
    <citation type="submission" date="2023-12" db="EMBL/GenBank/DDBJ databases">
        <title>A high-quality genome assembly for Dillenia turbinata (Dilleniales).</title>
        <authorList>
            <person name="Chanderbali A."/>
        </authorList>
    </citation>
    <scope>NUCLEOTIDE SEQUENCE [LARGE SCALE GENOMIC DNA]</scope>
    <source>
        <strain evidence="2">LSX21</strain>
        <tissue evidence="2">Leaf</tissue>
    </source>
</reference>
<feature type="compositionally biased region" description="Basic and acidic residues" evidence="1">
    <location>
        <begin position="1"/>
        <end position="16"/>
    </location>
</feature>
<gene>
    <name evidence="2" type="ORF">RJ641_012123</name>
</gene>
<dbReference type="PANTHER" id="PTHR34780:SF2">
    <property type="entry name" value="GENOME ASSEMBLY, CHROMOSOME: A02"/>
    <property type="match status" value="1"/>
</dbReference>
<sequence length="76" mass="8826">MEQKKNSNNRSDRETDGNMGVAVHSQVKKIKQEQKEEKIRYPSLKQLEMKRALREINRQRSCSPLGLSDRRISAGN</sequence>
<protein>
    <submittedName>
        <fullName evidence="2">Uncharacterized protein</fullName>
    </submittedName>
</protein>
<evidence type="ECO:0000313" key="2">
    <source>
        <dbReference type="EMBL" id="KAK6921616.1"/>
    </source>
</evidence>
<proteinExistence type="predicted"/>
<dbReference type="AlphaFoldDB" id="A0AAN8Z1Y6"/>
<keyword evidence="3" id="KW-1185">Reference proteome</keyword>
<dbReference type="PANTHER" id="PTHR34780">
    <property type="entry name" value="OS08G0427800 PROTEIN"/>
    <property type="match status" value="1"/>
</dbReference>
<accession>A0AAN8Z1Y6</accession>
<dbReference type="Proteomes" id="UP001370490">
    <property type="component" value="Unassembled WGS sequence"/>
</dbReference>
<name>A0AAN8Z1Y6_9MAGN</name>
<evidence type="ECO:0000313" key="3">
    <source>
        <dbReference type="Proteomes" id="UP001370490"/>
    </source>
</evidence>
<organism evidence="2 3">
    <name type="scientific">Dillenia turbinata</name>
    <dbReference type="NCBI Taxonomy" id="194707"/>
    <lineage>
        <taxon>Eukaryota</taxon>
        <taxon>Viridiplantae</taxon>
        <taxon>Streptophyta</taxon>
        <taxon>Embryophyta</taxon>
        <taxon>Tracheophyta</taxon>
        <taxon>Spermatophyta</taxon>
        <taxon>Magnoliopsida</taxon>
        <taxon>eudicotyledons</taxon>
        <taxon>Gunneridae</taxon>
        <taxon>Pentapetalae</taxon>
        <taxon>Dilleniales</taxon>
        <taxon>Dilleniaceae</taxon>
        <taxon>Dillenia</taxon>
    </lineage>
</organism>
<feature type="region of interest" description="Disordered" evidence="1">
    <location>
        <begin position="1"/>
        <end position="37"/>
    </location>
</feature>
<comment type="caution">
    <text evidence="2">The sequence shown here is derived from an EMBL/GenBank/DDBJ whole genome shotgun (WGS) entry which is preliminary data.</text>
</comment>
<dbReference type="EMBL" id="JBAMMX010000019">
    <property type="protein sequence ID" value="KAK6921616.1"/>
    <property type="molecule type" value="Genomic_DNA"/>
</dbReference>
<evidence type="ECO:0000256" key="1">
    <source>
        <dbReference type="SAM" id="MobiDB-lite"/>
    </source>
</evidence>